<protein>
    <submittedName>
        <fullName evidence="7">Type II toxin-antitoxin system HipA family toxin</fullName>
    </submittedName>
</protein>
<dbReference type="Proteomes" id="UP001327093">
    <property type="component" value="Unassembled WGS sequence"/>
</dbReference>
<evidence type="ECO:0000256" key="2">
    <source>
        <dbReference type="ARBA" id="ARBA00022679"/>
    </source>
</evidence>
<dbReference type="InterPro" id="IPR017508">
    <property type="entry name" value="HipA_N1"/>
</dbReference>
<feature type="domain" description="HipA-like C-terminal" evidence="5">
    <location>
        <begin position="147"/>
        <end position="384"/>
    </location>
</feature>
<proteinExistence type="inferred from homology"/>
<accession>A0ABU6A8Q9</accession>
<dbReference type="NCBIfam" id="TIGR03071">
    <property type="entry name" value="couple_hipA"/>
    <property type="match status" value="1"/>
</dbReference>
<dbReference type="Gene3D" id="1.10.1070.20">
    <property type="match status" value="1"/>
</dbReference>
<comment type="similarity">
    <text evidence="1">Belongs to the HipA Ser/Thr kinase family.</text>
</comment>
<dbReference type="Pfam" id="PF07804">
    <property type="entry name" value="HipA_C"/>
    <property type="match status" value="1"/>
</dbReference>
<dbReference type="CDD" id="cd17808">
    <property type="entry name" value="HipA_Ec_like"/>
    <property type="match status" value="1"/>
</dbReference>
<keyword evidence="2" id="KW-0808">Transferase</keyword>
<keyword evidence="3" id="KW-0418">Kinase</keyword>
<reference evidence="7 8" key="1">
    <citation type="submission" date="2023-10" db="EMBL/GenBank/DDBJ databases">
        <title>Saccharopolyspora sp. nov., isolated from mangrove soil.</title>
        <authorList>
            <person name="Lu Y."/>
            <person name="Liu W."/>
        </authorList>
    </citation>
    <scope>NUCLEOTIDE SEQUENCE [LARGE SCALE GENOMIC DNA]</scope>
    <source>
        <strain evidence="7 8">S2-29</strain>
    </source>
</reference>
<dbReference type="InterPro" id="IPR012893">
    <property type="entry name" value="HipA-like_C"/>
</dbReference>
<organism evidence="7 8">
    <name type="scientific">Saccharopolyspora mangrovi</name>
    <dbReference type="NCBI Taxonomy" id="3082379"/>
    <lineage>
        <taxon>Bacteria</taxon>
        <taxon>Bacillati</taxon>
        <taxon>Actinomycetota</taxon>
        <taxon>Actinomycetes</taxon>
        <taxon>Pseudonocardiales</taxon>
        <taxon>Pseudonocardiaceae</taxon>
        <taxon>Saccharopolyspora</taxon>
    </lineage>
</organism>
<feature type="region of interest" description="Disordered" evidence="4">
    <location>
        <begin position="413"/>
        <end position="435"/>
    </location>
</feature>
<evidence type="ECO:0000256" key="4">
    <source>
        <dbReference type="SAM" id="MobiDB-lite"/>
    </source>
</evidence>
<dbReference type="Pfam" id="PF13657">
    <property type="entry name" value="Couple_hipA"/>
    <property type="match status" value="1"/>
</dbReference>
<dbReference type="PANTHER" id="PTHR37419">
    <property type="entry name" value="SERINE/THREONINE-PROTEIN KINASE TOXIN HIPA"/>
    <property type="match status" value="1"/>
</dbReference>
<gene>
    <name evidence="7" type="ORF">R4I43_10480</name>
</gene>
<evidence type="ECO:0000313" key="7">
    <source>
        <dbReference type="EMBL" id="MEB3367833.1"/>
    </source>
</evidence>
<keyword evidence="8" id="KW-1185">Reference proteome</keyword>
<comment type="caution">
    <text evidence="7">The sequence shown here is derived from an EMBL/GenBank/DDBJ whole genome shotgun (WGS) entry which is preliminary data.</text>
</comment>
<dbReference type="RefSeq" id="WP_324265380.1">
    <property type="nucleotide sequence ID" value="NZ_JAWLNX010000006.1"/>
</dbReference>
<name>A0ABU6A8Q9_9PSEU</name>
<evidence type="ECO:0000259" key="6">
    <source>
        <dbReference type="Pfam" id="PF13657"/>
    </source>
</evidence>
<dbReference type="EMBL" id="JAWLNX010000006">
    <property type="protein sequence ID" value="MEB3367833.1"/>
    <property type="molecule type" value="Genomic_DNA"/>
</dbReference>
<evidence type="ECO:0000259" key="5">
    <source>
        <dbReference type="Pfam" id="PF07804"/>
    </source>
</evidence>
<dbReference type="PANTHER" id="PTHR37419:SF1">
    <property type="entry name" value="SERINE_THREONINE-PROTEIN KINASE TOXIN HIPA"/>
    <property type="match status" value="1"/>
</dbReference>
<sequence>MADRLHVYLSGEPIGIVERLAGGRYQFTYSDDYRKSGGVSLSPTLPVGVGPFRSGHIEAYLEGLLPEKPEVRRGWAATLGTGNDAFDLLGSMGLDCVGAVQFVKPGDEKQISERSSEYRPWTDRMIAERLNELRDEGASWTLPGEHWSLPGAQDKFTLTLRNDKWHEPRGSGASTHIVKPGIRRLHHQAVLEHATMRVAHRLGLRVASTELHDFNGEPAIVITRFDRVSAAESVLRLHQVDFCQAMGRLPENKYEEQNGPRTQALAQMLRSHSSAPHQDVTRFSDAVMFNYIVGAPDGHSKNFALLYQPNGNARLAPLYDLATGFAYQPRGGGYDLTGTALSIGGRRKFGQVLEKNWIRHALELGLDADERLHRATEMATSVTDAFRDELASLGAPGRELSARLLPRLSKHADGIVRRTGRNSPAVTGSPRDDSD</sequence>
<evidence type="ECO:0000256" key="1">
    <source>
        <dbReference type="ARBA" id="ARBA00010164"/>
    </source>
</evidence>
<evidence type="ECO:0000313" key="8">
    <source>
        <dbReference type="Proteomes" id="UP001327093"/>
    </source>
</evidence>
<dbReference type="InterPro" id="IPR052028">
    <property type="entry name" value="HipA_Ser/Thr_kinase"/>
</dbReference>
<feature type="domain" description="HipA N-terminal subdomain 1" evidence="6">
    <location>
        <begin position="5"/>
        <end position="102"/>
    </location>
</feature>
<evidence type="ECO:0000256" key="3">
    <source>
        <dbReference type="ARBA" id="ARBA00022777"/>
    </source>
</evidence>